<keyword evidence="1" id="KW-1133">Transmembrane helix</keyword>
<comment type="caution">
    <text evidence="2">The sequence shown here is derived from an EMBL/GenBank/DDBJ whole genome shotgun (WGS) entry which is preliminary data.</text>
</comment>
<gene>
    <name evidence="2" type="ORF">GCM10008986_17890</name>
</gene>
<proteinExistence type="predicted"/>
<protein>
    <submittedName>
        <fullName evidence="2">Uncharacterized protein</fullName>
    </submittedName>
</protein>
<dbReference type="EMBL" id="BAAADO010000003">
    <property type="protein sequence ID" value="GAA0492071.1"/>
    <property type="molecule type" value="Genomic_DNA"/>
</dbReference>
<evidence type="ECO:0000313" key="2">
    <source>
        <dbReference type="EMBL" id="GAA0492071.1"/>
    </source>
</evidence>
<organism evidence="2 3">
    <name type="scientific">Salinibacillus aidingensis</name>
    <dbReference type="NCBI Taxonomy" id="237684"/>
    <lineage>
        <taxon>Bacteria</taxon>
        <taxon>Bacillati</taxon>
        <taxon>Bacillota</taxon>
        <taxon>Bacilli</taxon>
        <taxon>Bacillales</taxon>
        <taxon>Bacillaceae</taxon>
        <taxon>Salinibacillus</taxon>
    </lineage>
</organism>
<keyword evidence="3" id="KW-1185">Reference proteome</keyword>
<evidence type="ECO:0000313" key="3">
    <source>
        <dbReference type="Proteomes" id="UP001500880"/>
    </source>
</evidence>
<keyword evidence="1" id="KW-0472">Membrane</keyword>
<evidence type="ECO:0000256" key="1">
    <source>
        <dbReference type="SAM" id="Phobius"/>
    </source>
</evidence>
<accession>A0ABP3L522</accession>
<name>A0ABP3L522_9BACI</name>
<keyword evidence="1" id="KW-0812">Transmembrane</keyword>
<feature type="transmembrane region" description="Helical" evidence="1">
    <location>
        <begin position="43"/>
        <end position="60"/>
    </location>
</feature>
<reference evidence="3" key="1">
    <citation type="journal article" date="2019" name="Int. J. Syst. Evol. Microbiol.">
        <title>The Global Catalogue of Microorganisms (GCM) 10K type strain sequencing project: providing services to taxonomists for standard genome sequencing and annotation.</title>
        <authorList>
            <consortium name="The Broad Institute Genomics Platform"/>
            <consortium name="The Broad Institute Genome Sequencing Center for Infectious Disease"/>
            <person name="Wu L."/>
            <person name="Ma J."/>
        </authorList>
    </citation>
    <scope>NUCLEOTIDE SEQUENCE [LARGE SCALE GENOMIC DNA]</scope>
    <source>
        <strain evidence="3">JCM 12389</strain>
    </source>
</reference>
<dbReference type="Proteomes" id="UP001500880">
    <property type="component" value="Unassembled WGS sequence"/>
</dbReference>
<dbReference type="RefSeq" id="WP_343839899.1">
    <property type="nucleotide sequence ID" value="NZ_BAAADO010000003.1"/>
</dbReference>
<sequence>MSFQQTKVNLKLPFSFILSSMIALVVSQWILFQNADLIAEGYYRTPALWMAFHLLILGFARYGRYGGYVSAGSSGLSYPFCHDFCIFWLNDSFSNIRSKYPFTRPFKNLGAAHLPVSGFLDTIQHTGIPQENCSGPMVDIKIC</sequence>
<feature type="transmembrane region" description="Helical" evidence="1">
    <location>
        <begin position="12"/>
        <end position="31"/>
    </location>
</feature>